<accession>A0A418XZT5</accession>
<comment type="caution">
    <text evidence="1">The sequence shown here is derived from an EMBL/GenBank/DDBJ whole genome shotgun (WGS) entry which is preliminary data.</text>
</comment>
<dbReference type="AlphaFoldDB" id="A0A418XZT5"/>
<evidence type="ECO:0000313" key="1">
    <source>
        <dbReference type="EMBL" id="RJG18538.1"/>
    </source>
</evidence>
<keyword evidence="2" id="KW-1185">Reference proteome</keyword>
<organism evidence="1 2">
    <name type="scientific">Alcanivorax profundi</name>
    <dbReference type="NCBI Taxonomy" id="2338368"/>
    <lineage>
        <taxon>Bacteria</taxon>
        <taxon>Pseudomonadati</taxon>
        <taxon>Pseudomonadota</taxon>
        <taxon>Gammaproteobacteria</taxon>
        <taxon>Oceanospirillales</taxon>
        <taxon>Alcanivoracaceae</taxon>
        <taxon>Alcanivorax</taxon>
    </lineage>
</organism>
<reference evidence="1 2" key="1">
    <citation type="submission" date="2018-09" db="EMBL/GenBank/DDBJ databases">
        <title>Alcanivorax profundi sp. nov., isolated from 1000 m-depth seawater of the Mariana Trench.</title>
        <authorList>
            <person name="Liu J."/>
        </authorList>
    </citation>
    <scope>NUCLEOTIDE SEQUENCE [LARGE SCALE GENOMIC DNA]</scope>
    <source>
        <strain evidence="1 2">MTEO17</strain>
    </source>
</reference>
<name>A0A418XZT5_9GAMM</name>
<gene>
    <name evidence="1" type="ORF">D4A39_08715</name>
</gene>
<dbReference type="RefSeq" id="WP_119917898.1">
    <property type="nucleotide sequence ID" value="NZ_QYYA01000002.1"/>
</dbReference>
<dbReference type="SUPFAM" id="SSF140860">
    <property type="entry name" value="Pseudo ankyrin repeat-like"/>
    <property type="match status" value="1"/>
</dbReference>
<proteinExistence type="predicted"/>
<protein>
    <recommendedName>
        <fullName evidence="3">Ankyrin repeat domain-containing protein</fullName>
    </recommendedName>
</protein>
<sequence length="447" mass="49992">MGQYSGYHLSDSEGLCHESPCHDSDLFGDLARQAGILATRACYLPGFLKPGHRYLHRVQYHQHDIAHIHEEGHHDGASSFSTLEYVLLSGAEIVESWKLSNPDDLSRLAKSDFTLQMHRSLFGAPHDCIVMLAHGLGANLNRQCLEAFGLKTTAIAEVIGKLPVSLLRQYVDSGLLDETALLACYEQNLYCAVRDFQQRQKGESADSNLLLLFDETFQPSGDKVRQAVARYQLIAGGQWQCFLPDSACIEFNERQFGYVIDSRGEDGALSVLRDLPLVLTLDVQPHIRRALVTGRISDAVVLLKRYANHKQGFHAWIREYVAVYGRVPRFRFDVLPFYEAVKREQFSAGSLTLRQLCESGYAAALDQHLKTENPPLKALNSALPYAADMGYAHMVKRLHEAGADLDTWANYAIKTATSKGYGPLLRYLRDNGVSWEAPEVSASEWGF</sequence>
<dbReference type="EMBL" id="QYYA01000002">
    <property type="protein sequence ID" value="RJG18538.1"/>
    <property type="molecule type" value="Genomic_DNA"/>
</dbReference>
<evidence type="ECO:0000313" key="2">
    <source>
        <dbReference type="Proteomes" id="UP000283734"/>
    </source>
</evidence>
<evidence type="ECO:0008006" key="3">
    <source>
        <dbReference type="Google" id="ProtNLM"/>
    </source>
</evidence>
<dbReference type="OrthoDB" id="407974at2"/>
<dbReference type="Proteomes" id="UP000283734">
    <property type="component" value="Unassembled WGS sequence"/>
</dbReference>